<dbReference type="EMBL" id="WTPW01001107">
    <property type="protein sequence ID" value="KAF0455971.1"/>
    <property type="molecule type" value="Genomic_DNA"/>
</dbReference>
<feature type="region of interest" description="Disordered" evidence="2">
    <location>
        <begin position="1"/>
        <end position="58"/>
    </location>
</feature>
<dbReference type="Proteomes" id="UP000439903">
    <property type="component" value="Unassembled WGS sequence"/>
</dbReference>
<feature type="coiled-coil region" evidence="1">
    <location>
        <begin position="125"/>
        <end position="301"/>
    </location>
</feature>
<proteinExistence type="predicted"/>
<feature type="coiled-coil region" evidence="1">
    <location>
        <begin position="329"/>
        <end position="381"/>
    </location>
</feature>
<keyword evidence="1" id="KW-0175">Coiled coil</keyword>
<dbReference type="PANTHER" id="PTHR23159:SF31">
    <property type="entry name" value="CENTROSOME-ASSOCIATED PROTEIN CEP250 ISOFORM X1"/>
    <property type="match status" value="1"/>
</dbReference>
<feature type="compositionally biased region" description="Polar residues" evidence="2">
    <location>
        <begin position="46"/>
        <end position="56"/>
    </location>
</feature>
<protein>
    <submittedName>
        <fullName evidence="3">Uncharacterized protein</fullName>
    </submittedName>
</protein>
<evidence type="ECO:0000256" key="2">
    <source>
        <dbReference type="SAM" id="MobiDB-lite"/>
    </source>
</evidence>
<evidence type="ECO:0000256" key="1">
    <source>
        <dbReference type="SAM" id="Coils"/>
    </source>
</evidence>
<dbReference type="PANTHER" id="PTHR23159">
    <property type="entry name" value="CENTROSOMAL PROTEIN 2"/>
    <property type="match status" value="1"/>
</dbReference>
<feature type="compositionally biased region" description="Basic residues" evidence="2">
    <location>
        <begin position="513"/>
        <end position="534"/>
    </location>
</feature>
<feature type="compositionally biased region" description="Polar residues" evidence="2">
    <location>
        <begin position="683"/>
        <end position="697"/>
    </location>
</feature>
<evidence type="ECO:0000313" key="3">
    <source>
        <dbReference type="EMBL" id="KAF0455971.1"/>
    </source>
</evidence>
<evidence type="ECO:0000313" key="4">
    <source>
        <dbReference type="Proteomes" id="UP000439903"/>
    </source>
</evidence>
<organism evidence="3 4">
    <name type="scientific">Gigaspora margarita</name>
    <dbReference type="NCBI Taxonomy" id="4874"/>
    <lineage>
        <taxon>Eukaryota</taxon>
        <taxon>Fungi</taxon>
        <taxon>Fungi incertae sedis</taxon>
        <taxon>Mucoromycota</taxon>
        <taxon>Glomeromycotina</taxon>
        <taxon>Glomeromycetes</taxon>
        <taxon>Diversisporales</taxon>
        <taxon>Gigasporaceae</taxon>
        <taxon>Gigaspora</taxon>
    </lineage>
</organism>
<dbReference type="SUPFAM" id="SSF57997">
    <property type="entry name" value="Tropomyosin"/>
    <property type="match status" value="1"/>
</dbReference>
<feature type="region of interest" description="Disordered" evidence="2">
    <location>
        <begin position="513"/>
        <end position="602"/>
    </location>
</feature>
<feature type="compositionally biased region" description="Basic and acidic residues" evidence="2">
    <location>
        <begin position="647"/>
        <end position="663"/>
    </location>
</feature>
<comment type="caution">
    <text evidence="3">The sequence shown here is derived from an EMBL/GenBank/DDBJ whole genome shotgun (WGS) entry which is preliminary data.</text>
</comment>
<feature type="region of interest" description="Disordered" evidence="2">
    <location>
        <begin position="641"/>
        <end position="734"/>
    </location>
</feature>
<sequence>MDYHSPKGSTSQQAGKVPNPTDLSRRLESTQKEQEARENLCDEDNSTVTPSRSPNNCMPRVDLQSATHLWDTFSPSPTQRSPVNLQCCCGNDDCPNLAAFSSSLKSLEDQLRLAAEIGQALLHQKEVYEGEIKEYQQKLEHQKKLLDTTNTANTLDGKTINDINECARYQQKITELEDLVYELESSQRTLSLEKDDAARQRNILENKSEALTEALESSDKRVVELTNEIERLDNEVKRLMANNLLGERIEEREELLSRQLEDLKQELHFSRKAELAAESKAKKLQAKYDQLCVNFEKIEKEQQGSRKSKGKLEAVAMLRESKSSIPNPNNEANSHLINLIKELSSANNKLKSEISEYRDLLSESRNEVSSLQNRVEDLETASVAGYLPPGSCATSTFQPHDEMGENQPSSAMFMETIGDTSNNIPGTADRSINSHMSPILSSSFGPGSYNTFNSLGVDPSVHSPVGSVVSSSVLSSSNPLHHHYHYHHHHYHGENNDVVRGNVFGELEKCYKKPRSKSKSKGHKILRSTRKNRRAIPEFDEKVEDQLNDENTALSDVTEKKYVQSEGDDSASDRCYNGPNEEGDDMTNESESATIKKGDMTKLKISHTSSADNNDSEKRPNVSLLSAGLMRSAAEESNMINQAQEQGGEKSPTKKAFEKDTVQHKSSLTLASKRLSLSKVPPATTSVQQHKPSQSSPLAVHRRNASGVSAMAIEDPQSSSSPAVAQKSKELQTKPSIPAFKNPRFATLGSKERKIMMETWRANVAKEQQQKNTSVENDRFGNNLKIEASNNDNNSTTMKGKFWKDMPNSPIKIFVEEVLVDETNLSAAEAAAFAHEVQDGLTASGTKSAHSCQASTSAHRAHIPLHINTDVNGSKLESQFSESLQNQNPYQLLFNLASHIMDRMKGTDLMALNRRLKRTFDILELTNLSNNLIESILNDVENFRERFRWVEGLCNNDEMKANPKMAFNDLNNSEHDKSQKELFMFSPEYFLPLVHLLQDLLSEIGKLRMIINDVQVSYVQKVEENRRKAEEEFGKSVLSGKDDERIRRRERAHSQSSDGGFGAYLSRVFGGVKESQSVTPVRHHSRRLSVDFLHDRDVSVGSIDTFAEDNYYIDRNLESYIRTPNPQRNYKRRESNDSSVGSILRHGVISLFGGVGGSTSGKKNQKIDRTDNLINTKSGKMKYGNALASRSISEHQRDIPSNSRHIRNSDSLADISTMPIISPSSTTIQYTGSEAAYASQPQHTTVPPPITTTTPRQLRMSADNSDLQSRLRQHLAATPQPNNNTLRDRNFDDDGSIWDKFFGAK</sequence>
<dbReference type="OrthoDB" id="4088568at2759"/>
<name>A0A8H3XH07_GIGMA</name>
<accession>A0A8H3XH07</accession>
<gene>
    <name evidence="3" type="ORF">F8M41_001393</name>
</gene>
<feature type="compositionally biased region" description="Basic and acidic residues" evidence="2">
    <location>
        <begin position="23"/>
        <end position="40"/>
    </location>
</feature>
<keyword evidence="4" id="KW-1185">Reference proteome</keyword>
<reference evidence="3 4" key="1">
    <citation type="journal article" date="2019" name="Environ. Microbiol.">
        <title>At the nexus of three kingdoms: the genome of the mycorrhizal fungus Gigaspora margarita provides insights into plant, endobacterial and fungal interactions.</title>
        <authorList>
            <person name="Venice F."/>
            <person name="Ghignone S."/>
            <person name="Salvioli di Fossalunga A."/>
            <person name="Amselem J."/>
            <person name="Novero M."/>
            <person name="Xianan X."/>
            <person name="Sedzielewska Toro K."/>
            <person name="Morin E."/>
            <person name="Lipzen A."/>
            <person name="Grigoriev I.V."/>
            <person name="Henrissat B."/>
            <person name="Martin F.M."/>
            <person name="Bonfante P."/>
        </authorList>
    </citation>
    <scope>NUCLEOTIDE SEQUENCE [LARGE SCALE GENOMIC DNA]</scope>
    <source>
        <strain evidence="3 4">BEG34</strain>
    </source>
</reference>